<dbReference type="Gene3D" id="1.25.10.10">
    <property type="entry name" value="Leucine-rich Repeat Variant"/>
    <property type="match status" value="1"/>
</dbReference>
<reference evidence="2" key="1">
    <citation type="journal article" date="2019" name="Int. J. Syst. Evol. Microbiol.">
        <title>The Global Catalogue of Microorganisms (GCM) 10K type strain sequencing project: providing services to taxonomists for standard genome sequencing and annotation.</title>
        <authorList>
            <consortium name="The Broad Institute Genomics Platform"/>
            <consortium name="The Broad Institute Genome Sequencing Center for Infectious Disease"/>
            <person name="Wu L."/>
            <person name="Ma J."/>
        </authorList>
    </citation>
    <scope>NUCLEOTIDE SEQUENCE [LARGE SCALE GENOMIC DNA]</scope>
    <source>
        <strain evidence="2">CCM 7526</strain>
    </source>
</reference>
<dbReference type="InterPro" id="IPR016024">
    <property type="entry name" value="ARM-type_fold"/>
</dbReference>
<dbReference type="RefSeq" id="WP_317796053.1">
    <property type="nucleotide sequence ID" value="NZ_AP028461.1"/>
</dbReference>
<protein>
    <submittedName>
        <fullName evidence="1">HEAT repeat domain-containing protein</fullName>
    </submittedName>
</protein>
<keyword evidence="2" id="KW-1185">Reference proteome</keyword>
<evidence type="ECO:0000313" key="1">
    <source>
        <dbReference type="EMBL" id="MFD1367383.1"/>
    </source>
</evidence>
<dbReference type="SUPFAM" id="SSF48371">
    <property type="entry name" value="ARM repeat"/>
    <property type="match status" value="1"/>
</dbReference>
<accession>A0ABW4AAS3</accession>
<evidence type="ECO:0000313" key="2">
    <source>
        <dbReference type="Proteomes" id="UP001597183"/>
    </source>
</evidence>
<organism evidence="1 2">
    <name type="scientific">Actinoplanes sichuanensis</name>
    <dbReference type="NCBI Taxonomy" id="512349"/>
    <lineage>
        <taxon>Bacteria</taxon>
        <taxon>Bacillati</taxon>
        <taxon>Actinomycetota</taxon>
        <taxon>Actinomycetes</taxon>
        <taxon>Micromonosporales</taxon>
        <taxon>Micromonosporaceae</taxon>
        <taxon>Actinoplanes</taxon>
    </lineage>
</organism>
<dbReference type="EMBL" id="JBHTMK010000023">
    <property type="protein sequence ID" value="MFD1367383.1"/>
    <property type="molecule type" value="Genomic_DNA"/>
</dbReference>
<dbReference type="SMART" id="SM00567">
    <property type="entry name" value="EZ_HEAT"/>
    <property type="match status" value="3"/>
</dbReference>
<dbReference type="InterPro" id="IPR004155">
    <property type="entry name" value="PBS_lyase_HEAT"/>
</dbReference>
<name>A0ABW4AAS3_9ACTN</name>
<dbReference type="InterPro" id="IPR011989">
    <property type="entry name" value="ARM-like"/>
</dbReference>
<sequence length="237" mass="25573">MTESTPAVRHEVAFLLRRFAATTVFERRTAVRGIATAARRSPSGSAEQEAIAHALVCAAQDADVRVRLGAVRGLARLTPQPAAATVAPLILDDDYTVREAAVRTLVELDSSHAVPMLVAASRDARVPVRCAALIGLRKIREVDTSVLEALVAGLSDPDPSVQGAAMASLRTLARRSAHLAATITELGRQGLTADSSYRREISLELLRRLAVPGHRERCRSALRDPAPNVRRRAERSR</sequence>
<dbReference type="Proteomes" id="UP001597183">
    <property type="component" value="Unassembled WGS sequence"/>
</dbReference>
<proteinExistence type="predicted"/>
<gene>
    <name evidence="1" type="ORF">ACFQ5G_18660</name>
</gene>
<comment type="caution">
    <text evidence="1">The sequence shown here is derived from an EMBL/GenBank/DDBJ whole genome shotgun (WGS) entry which is preliminary data.</text>
</comment>
<dbReference type="Pfam" id="PF13646">
    <property type="entry name" value="HEAT_2"/>
    <property type="match status" value="1"/>
</dbReference>